<keyword evidence="9" id="KW-0735">Signal-anchor</keyword>
<evidence type="ECO:0000256" key="9">
    <source>
        <dbReference type="ARBA" id="ARBA00022968"/>
    </source>
</evidence>
<dbReference type="SUPFAM" id="SSF49899">
    <property type="entry name" value="Concanavalin A-like lectins/glucanases"/>
    <property type="match status" value="1"/>
</dbReference>
<keyword evidence="11 18" id="KW-0472">Membrane</keyword>
<gene>
    <name evidence="24" type="primary">TMPRSS15</name>
</gene>
<evidence type="ECO:0000259" key="23">
    <source>
        <dbReference type="PROSITE" id="PS50287"/>
    </source>
</evidence>
<dbReference type="InterPro" id="IPR001254">
    <property type="entry name" value="Trypsin_dom"/>
</dbReference>
<dbReference type="SUPFAM" id="SSF82671">
    <property type="entry name" value="SEA domain"/>
    <property type="match status" value="1"/>
</dbReference>
<dbReference type="FunFam" id="2.60.120.290:FF:000043">
    <property type="entry name" value="Enteropeptidase"/>
    <property type="match status" value="1"/>
</dbReference>
<dbReference type="Pfam" id="PF00089">
    <property type="entry name" value="Trypsin"/>
    <property type="match status" value="1"/>
</dbReference>
<keyword evidence="8 17" id="KW-0720">Serine protease</keyword>
<evidence type="ECO:0000259" key="19">
    <source>
        <dbReference type="PROSITE" id="PS01180"/>
    </source>
</evidence>
<reference evidence="24" key="4">
    <citation type="submission" date="2025-09" db="UniProtKB">
        <authorList>
            <consortium name="Ensembl"/>
        </authorList>
    </citation>
    <scope>IDENTIFICATION</scope>
</reference>
<dbReference type="InterPro" id="IPR036772">
    <property type="entry name" value="SRCR-like_dom_sf"/>
</dbReference>
<dbReference type="SMART" id="SM00020">
    <property type="entry name" value="Tryp_SPc"/>
    <property type="match status" value="1"/>
</dbReference>
<sequence>MNLKKSLSKRGIPLNDFEIWLAALLAIFVCVCAGLITLSWLLIKESQQAIPTEVNENSHAATGTFKILSGASFSPSLEDNSSADFKALAFDIQQLITEIYQASQLKNEYKNSEVLLFKNGSIIVVFRLNFAQWVSNEKAKNELVLGIEANKTSLLKTINIDVNSIEVTDSEQLTTSNSSTTSVISVKCLPSEESCADAINCISKNLYCDGLPNCPDGSDEIDSICATTCDGKFMLTGSSGSFHSINYPKPYNSNIVCQWIIRTNHGLSIKLNFTSFDTQQYTDILNIYEGTGPSKILRASLWGTNPGTVYIFSDEATAEFITDYSENYNGFNATYTTFHTSELSNNEKINCNFEDSFCYWSQDLEDDGEWERISGPTFPFMSGPDYDHTYGNLSGFYISTPIGFTTRQQRVRLFSLPLVPASDPFCLRFWYHMYGTNVYRFSIKITNSNNMEKTVFQREGNYGNNWNYGQVTLNETSNFKVIFDAFKNPGLSDIALDDIGLTSGKCKESIYPEPTVVPTTTTPSPLPTDCGGPFELWEPNTTFSSKNYPNNYPDQASCIWYLNAEKGKNIQLHFQYFYLEDIYDVVEIRDGRGNNSLFLGIAVYTGQNSVPDVYSTTNQMTVLFITDKSGTRKGFLANFTTGYNLGMPAPCGPKDYQCGSGECIPLDNLCDGHLQCKDGSDETECVHLFNGSLSVNGLVQFRIENKWYIACADYWSEQISNDVCNALGLGNMNTSSTMSTTGNGPFVKITKAANQSTILMPSKQCLNNLVMYLQCNDKPCGKQLITQQINGKIVGGSDAKEGAWPWVVSLFFKDRPTCGASLLSDEWLVSAAHCVYGRNLIPSQWKAVLGLHTTLNLTYPQTVIQEIDQIVINPHYNKRTKNNDIAMMHLQFKVNYTDYIQPICLPEASQQFLPGINCFIAGWGRTVYQGSTANILQEAEVPLITNEKCQQQLPQYNITENMMCAGYDEGGVDSCQGDSGGALMIQDNSRWLLAGVTSFGYQCALPQRPGVYARVTQFVDWIKQFIH</sequence>
<dbReference type="PROSITE" id="PS50240">
    <property type="entry name" value="TRYPSIN_DOM"/>
    <property type="match status" value="1"/>
</dbReference>
<evidence type="ECO:0000256" key="15">
    <source>
        <dbReference type="PROSITE-ProRule" id="PRU00124"/>
    </source>
</evidence>
<evidence type="ECO:0000313" key="24">
    <source>
        <dbReference type="Ensembl" id="ENSPSIP00000018792.1"/>
    </source>
</evidence>
<evidence type="ECO:0000256" key="4">
    <source>
        <dbReference type="ARBA" id="ARBA00022670"/>
    </source>
</evidence>
<evidence type="ECO:0000256" key="8">
    <source>
        <dbReference type="ARBA" id="ARBA00022825"/>
    </source>
</evidence>
<dbReference type="SUPFAM" id="SSF49854">
    <property type="entry name" value="Spermadhesin, CUB domain"/>
    <property type="match status" value="2"/>
</dbReference>
<keyword evidence="10 18" id="KW-1133">Transmembrane helix</keyword>
<dbReference type="PROSITE" id="PS00135">
    <property type="entry name" value="TRYPSIN_SER"/>
    <property type="match status" value="1"/>
</dbReference>
<dbReference type="InterPro" id="IPR023415">
    <property type="entry name" value="LDLR_class-A_CS"/>
</dbReference>
<evidence type="ECO:0000256" key="13">
    <source>
        <dbReference type="ARBA" id="ARBA00023180"/>
    </source>
</evidence>
<proteinExistence type="inferred from homology"/>
<dbReference type="PRINTS" id="PR00020">
    <property type="entry name" value="MAMDOMAIN"/>
</dbReference>
<dbReference type="InterPro" id="IPR018114">
    <property type="entry name" value="TRYPSIN_HIS"/>
</dbReference>
<feature type="domain" description="Peptidase S1" evidence="22">
    <location>
        <begin position="793"/>
        <end position="1027"/>
    </location>
</feature>
<feature type="domain" description="CUB" evidence="19">
    <location>
        <begin position="229"/>
        <end position="338"/>
    </location>
</feature>
<dbReference type="PROSITE" id="PS00134">
    <property type="entry name" value="TRYPSIN_HIS"/>
    <property type="match status" value="1"/>
</dbReference>
<evidence type="ECO:0000256" key="14">
    <source>
        <dbReference type="ARBA" id="ARBA00023329"/>
    </source>
</evidence>
<dbReference type="OMA" id="THGICNG"/>
<dbReference type="EMBL" id="AGCU01125543">
    <property type="status" value="NOT_ANNOTATED_CDS"/>
    <property type="molecule type" value="Genomic_DNA"/>
</dbReference>
<dbReference type="Pfam" id="PF00431">
    <property type="entry name" value="CUB"/>
    <property type="match status" value="2"/>
</dbReference>
<feature type="domain" description="SEA" evidence="20">
    <location>
        <begin position="57"/>
        <end position="172"/>
    </location>
</feature>
<dbReference type="CDD" id="cd00112">
    <property type="entry name" value="LDLa"/>
    <property type="match status" value="2"/>
</dbReference>
<evidence type="ECO:0000256" key="1">
    <source>
        <dbReference type="ARBA" id="ARBA00004398"/>
    </source>
</evidence>
<dbReference type="InterPro" id="IPR002172">
    <property type="entry name" value="LDrepeatLR_classA_rpt"/>
</dbReference>
<evidence type="ECO:0000256" key="18">
    <source>
        <dbReference type="SAM" id="Phobius"/>
    </source>
</evidence>
<keyword evidence="4 17" id="KW-0645">Protease</keyword>
<evidence type="ECO:0000256" key="11">
    <source>
        <dbReference type="ARBA" id="ARBA00023136"/>
    </source>
</evidence>
<dbReference type="Pfam" id="PF01390">
    <property type="entry name" value="SEA"/>
    <property type="match status" value="1"/>
</dbReference>
<dbReference type="GeneTree" id="ENSGT00940000159353"/>
<dbReference type="PROSITE" id="PS50287">
    <property type="entry name" value="SRCR_2"/>
    <property type="match status" value="1"/>
</dbReference>
<dbReference type="STRING" id="13735.ENSPSIP00000018792"/>
<dbReference type="InterPro" id="IPR000082">
    <property type="entry name" value="SEA_dom"/>
</dbReference>
<dbReference type="SUPFAM" id="SSF56487">
    <property type="entry name" value="SRCR-like"/>
    <property type="match status" value="1"/>
</dbReference>
<dbReference type="FunFam" id="2.60.120.290:FF:000005">
    <property type="entry name" value="Procollagen C-endopeptidase enhancer 1"/>
    <property type="match status" value="1"/>
</dbReference>
<feature type="domain" description="SRCR" evidence="23">
    <location>
        <begin position="686"/>
        <end position="796"/>
    </location>
</feature>
<protein>
    <submittedName>
        <fullName evidence="24">Transmembrane serine protease 15</fullName>
    </submittedName>
</protein>
<dbReference type="InterPro" id="IPR001190">
    <property type="entry name" value="SRCR"/>
</dbReference>
<feature type="domain" description="CUB" evidence="19">
    <location>
        <begin position="530"/>
        <end position="642"/>
    </location>
</feature>
<dbReference type="SUPFAM" id="SSF50494">
    <property type="entry name" value="Trypsin-like serine proteases"/>
    <property type="match status" value="1"/>
</dbReference>
<dbReference type="HOGENOM" id="CLU_011803_0_0_1"/>
<comment type="subcellular location">
    <subcellularLocation>
        <location evidence="1">Cytoplasmic vesicle</location>
        <location evidence="1">Secretory vesicle</location>
    </subcellularLocation>
    <subcellularLocation>
        <location evidence="2">Membrane</location>
        <topology evidence="2">Single-pass type II membrane protein</topology>
    </subcellularLocation>
</comment>
<dbReference type="Pfam" id="PF00057">
    <property type="entry name" value="Ldl_recept_a"/>
    <property type="match status" value="2"/>
</dbReference>
<dbReference type="AlphaFoldDB" id="K7GET1"/>
<dbReference type="PANTHER" id="PTHR24252">
    <property type="entry name" value="ACROSIN-RELATED"/>
    <property type="match status" value="1"/>
</dbReference>
<dbReference type="CDD" id="cd06263">
    <property type="entry name" value="MAM"/>
    <property type="match status" value="1"/>
</dbReference>
<dbReference type="GO" id="GO:0009566">
    <property type="term" value="P:fertilization"/>
    <property type="evidence" value="ECO:0007669"/>
    <property type="project" value="UniProtKB-ARBA"/>
</dbReference>
<evidence type="ECO:0000256" key="5">
    <source>
        <dbReference type="ARBA" id="ARBA00022692"/>
    </source>
</evidence>
<dbReference type="GO" id="GO:0016020">
    <property type="term" value="C:membrane"/>
    <property type="evidence" value="ECO:0007669"/>
    <property type="project" value="UniProtKB-SubCell"/>
</dbReference>
<dbReference type="Ensembl" id="ENSPSIT00000018878.1">
    <property type="protein sequence ID" value="ENSPSIP00000018792.1"/>
    <property type="gene ID" value="ENSPSIG00000016555.1"/>
</dbReference>
<evidence type="ECO:0000256" key="7">
    <source>
        <dbReference type="ARBA" id="ARBA00022801"/>
    </source>
</evidence>
<keyword evidence="6" id="KW-0677">Repeat</keyword>
<feature type="transmembrane region" description="Helical" evidence="18">
    <location>
        <begin position="20"/>
        <end position="43"/>
    </location>
</feature>
<dbReference type="InterPro" id="IPR033116">
    <property type="entry name" value="TRYPSIN_SER"/>
</dbReference>
<feature type="domain" description="MAM" evidence="21">
    <location>
        <begin position="349"/>
        <end position="508"/>
    </location>
</feature>
<dbReference type="PROSITE" id="PS50024">
    <property type="entry name" value="SEA"/>
    <property type="match status" value="1"/>
</dbReference>
<keyword evidence="13" id="KW-0325">Glycoprotein</keyword>
<comment type="caution">
    <text evidence="16">Lacks conserved residue(s) required for the propagation of feature annotation.</text>
</comment>
<dbReference type="GO" id="GO:0006508">
    <property type="term" value="P:proteolysis"/>
    <property type="evidence" value="ECO:0007669"/>
    <property type="project" value="UniProtKB-KW"/>
</dbReference>
<dbReference type="Gene3D" id="4.10.400.10">
    <property type="entry name" value="Low-density Lipoprotein Receptor"/>
    <property type="match status" value="2"/>
</dbReference>
<dbReference type="Gene3D" id="2.60.120.290">
    <property type="entry name" value="Spermadhesin, CUB domain"/>
    <property type="match status" value="2"/>
</dbReference>
<evidence type="ECO:0000256" key="12">
    <source>
        <dbReference type="ARBA" id="ARBA00023157"/>
    </source>
</evidence>
<dbReference type="CDD" id="cd00041">
    <property type="entry name" value="CUB"/>
    <property type="match status" value="2"/>
</dbReference>
<keyword evidence="7 17" id="KW-0378">Hydrolase</keyword>
<dbReference type="Gene3D" id="2.60.120.200">
    <property type="match status" value="1"/>
</dbReference>
<evidence type="ECO:0000259" key="22">
    <source>
        <dbReference type="PROSITE" id="PS50240"/>
    </source>
</evidence>
<evidence type="ECO:0000259" key="21">
    <source>
        <dbReference type="PROSITE" id="PS50060"/>
    </source>
</evidence>
<feature type="disulfide bond" evidence="16">
    <location>
        <begin position="765"/>
        <end position="775"/>
    </location>
</feature>
<dbReference type="InterPro" id="IPR000998">
    <property type="entry name" value="MAM_dom"/>
</dbReference>
<dbReference type="PRINTS" id="PR00722">
    <property type="entry name" value="CHYMOTRYPSIN"/>
</dbReference>
<dbReference type="GO" id="GO:0004252">
    <property type="term" value="F:serine-type endopeptidase activity"/>
    <property type="evidence" value="ECO:0007669"/>
    <property type="project" value="InterPro"/>
</dbReference>
<reference evidence="25" key="1">
    <citation type="submission" date="2011-10" db="EMBL/GenBank/DDBJ databases">
        <authorList>
            <consortium name="Soft-shell Turtle Genome Consortium"/>
        </authorList>
    </citation>
    <scope>NUCLEOTIDE SEQUENCE [LARGE SCALE GENOMIC DNA]</scope>
    <source>
        <strain evidence="25">Daiwa-1</strain>
    </source>
</reference>
<dbReference type="PROSITE" id="PS50060">
    <property type="entry name" value="MAM_2"/>
    <property type="match status" value="1"/>
</dbReference>
<dbReference type="eggNOG" id="KOG3627">
    <property type="taxonomic scope" value="Eukaryota"/>
</dbReference>
<dbReference type="SUPFAM" id="SSF57424">
    <property type="entry name" value="LDL receptor-like module"/>
    <property type="match status" value="2"/>
</dbReference>
<feature type="disulfide bond" evidence="15">
    <location>
        <begin position="658"/>
        <end position="676"/>
    </location>
</feature>
<dbReference type="Gene3D" id="3.30.70.960">
    <property type="entry name" value="SEA domain"/>
    <property type="match status" value="1"/>
</dbReference>
<dbReference type="InterPro" id="IPR043504">
    <property type="entry name" value="Peptidase_S1_PA_chymotrypsin"/>
</dbReference>
<dbReference type="GO" id="GO:0030133">
    <property type="term" value="C:transport vesicle"/>
    <property type="evidence" value="ECO:0007669"/>
    <property type="project" value="UniProtKB-SubCell"/>
</dbReference>
<dbReference type="Pfam" id="PF00629">
    <property type="entry name" value="MAM"/>
    <property type="match status" value="1"/>
</dbReference>
<keyword evidence="12 16" id="KW-1015">Disulfide bond</keyword>
<evidence type="ECO:0000313" key="25">
    <source>
        <dbReference type="Proteomes" id="UP000007267"/>
    </source>
</evidence>
<evidence type="ECO:0000256" key="3">
    <source>
        <dbReference type="ARBA" id="ARBA00009931"/>
    </source>
</evidence>
<dbReference type="SMART" id="SM00042">
    <property type="entry name" value="CUB"/>
    <property type="match status" value="2"/>
</dbReference>
<dbReference type="InterPro" id="IPR009003">
    <property type="entry name" value="Peptidase_S1_PA"/>
</dbReference>
<dbReference type="FunFam" id="3.10.250.10:FF:000029">
    <property type="entry name" value="Enteropeptidase"/>
    <property type="match status" value="1"/>
</dbReference>
<dbReference type="EMBL" id="AGCU01125544">
    <property type="status" value="NOT_ANNOTATED_CDS"/>
    <property type="molecule type" value="Genomic_DNA"/>
</dbReference>
<dbReference type="Gene3D" id="3.10.250.10">
    <property type="entry name" value="SRCR-like domain"/>
    <property type="match status" value="1"/>
</dbReference>
<dbReference type="SMART" id="SM00200">
    <property type="entry name" value="SEA"/>
    <property type="match status" value="1"/>
</dbReference>
<dbReference type="SMART" id="SM00192">
    <property type="entry name" value="LDLa"/>
    <property type="match status" value="2"/>
</dbReference>
<evidence type="ECO:0000256" key="2">
    <source>
        <dbReference type="ARBA" id="ARBA00004606"/>
    </source>
</evidence>
<dbReference type="FunFam" id="3.30.70.960:FF:000007">
    <property type="entry name" value="Enteropeptidase"/>
    <property type="match status" value="1"/>
</dbReference>
<dbReference type="EMBL" id="AGCU01125545">
    <property type="status" value="NOT_ANNOTATED_CDS"/>
    <property type="molecule type" value="Genomic_DNA"/>
</dbReference>
<dbReference type="Pfam" id="PF15494">
    <property type="entry name" value="SRCR_2"/>
    <property type="match status" value="1"/>
</dbReference>
<keyword evidence="25" id="KW-1185">Reference proteome</keyword>
<dbReference type="InterPro" id="IPR001314">
    <property type="entry name" value="Peptidase_S1A"/>
</dbReference>
<evidence type="ECO:0000256" key="16">
    <source>
        <dbReference type="PROSITE-ProRule" id="PRU00196"/>
    </source>
</evidence>
<feature type="disulfide bond" evidence="15">
    <location>
        <begin position="651"/>
        <end position="663"/>
    </location>
</feature>
<dbReference type="InterPro" id="IPR035914">
    <property type="entry name" value="Sperma_CUB_dom_sf"/>
</dbReference>
<name>K7GET1_PELSI</name>
<dbReference type="FunFam" id="2.60.120.200:FF:000128">
    <property type="entry name" value="enteropeptidase isoform X2"/>
    <property type="match status" value="1"/>
</dbReference>
<dbReference type="PROSITE" id="PS50068">
    <property type="entry name" value="LDLRA_2"/>
    <property type="match status" value="2"/>
</dbReference>
<reference evidence="24" key="3">
    <citation type="submission" date="2025-08" db="UniProtKB">
        <authorList>
            <consortium name="Ensembl"/>
        </authorList>
    </citation>
    <scope>IDENTIFICATION</scope>
</reference>
<dbReference type="PROSITE" id="PS01209">
    <property type="entry name" value="LDLRA_1"/>
    <property type="match status" value="2"/>
</dbReference>
<evidence type="ECO:0000256" key="6">
    <source>
        <dbReference type="ARBA" id="ARBA00022737"/>
    </source>
</evidence>
<evidence type="ECO:0000259" key="20">
    <source>
        <dbReference type="PROSITE" id="PS50024"/>
    </source>
</evidence>
<dbReference type="InterPro" id="IPR013320">
    <property type="entry name" value="ConA-like_dom_sf"/>
</dbReference>
<reference evidence="25" key="2">
    <citation type="journal article" date="2013" name="Nat. Genet.">
        <title>The draft genomes of soft-shell turtle and green sea turtle yield insights into the development and evolution of the turtle-specific body plan.</title>
        <authorList>
            <person name="Wang Z."/>
            <person name="Pascual-Anaya J."/>
            <person name="Zadissa A."/>
            <person name="Li W."/>
            <person name="Niimura Y."/>
            <person name="Huang Z."/>
            <person name="Li C."/>
            <person name="White S."/>
            <person name="Xiong Z."/>
            <person name="Fang D."/>
            <person name="Wang B."/>
            <person name="Ming Y."/>
            <person name="Chen Y."/>
            <person name="Zheng Y."/>
            <person name="Kuraku S."/>
            <person name="Pignatelli M."/>
            <person name="Herrero J."/>
            <person name="Beal K."/>
            <person name="Nozawa M."/>
            <person name="Li Q."/>
            <person name="Wang J."/>
            <person name="Zhang H."/>
            <person name="Yu L."/>
            <person name="Shigenobu S."/>
            <person name="Wang J."/>
            <person name="Liu J."/>
            <person name="Flicek P."/>
            <person name="Searle S."/>
            <person name="Wang J."/>
            <person name="Kuratani S."/>
            <person name="Yin Y."/>
            <person name="Aken B."/>
            <person name="Zhang G."/>
            <person name="Irie N."/>
        </authorList>
    </citation>
    <scope>NUCLEOTIDE SEQUENCE [LARGE SCALE GENOMIC DNA]</scope>
    <source>
        <strain evidence="25">Daiwa-1</strain>
    </source>
</reference>
<dbReference type="Proteomes" id="UP000007267">
    <property type="component" value="Unassembled WGS sequence"/>
</dbReference>
<dbReference type="CDD" id="cd00190">
    <property type="entry name" value="Tryp_SPc"/>
    <property type="match status" value="1"/>
</dbReference>
<dbReference type="SMART" id="SM00202">
    <property type="entry name" value="SR"/>
    <property type="match status" value="1"/>
</dbReference>
<evidence type="ECO:0000256" key="17">
    <source>
        <dbReference type="RuleBase" id="RU363034"/>
    </source>
</evidence>
<dbReference type="InterPro" id="IPR036055">
    <property type="entry name" value="LDL_receptor-like_sf"/>
</dbReference>
<evidence type="ECO:0000256" key="10">
    <source>
        <dbReference type="ARBA" id="ARBA00022989"/>
    </source>
</evidence>
<accession>K7GET1</accession>
<dbReference type="PANTHER" id="PTHR24252:SF16">
    <property type="entry name" value="TRANSMEMBRANE SERINE PROTEASE 15"/>
    <property type="match status" value="1"/>
</dbReference>
<keyword evidence="5 18" id="KW-0812">Transmembrane</keyword>
<dbReference type="Gene3D" id="2.40.10.10">
    <property type="entry name" value="Trypsin-like serine proteases"/>
    <property type="match status" value="2"/>
</dbReference>
<dbReference type="FunFam" id="2.40.10.10:FF:000003">
    <property type="entry name" value="Transmembrane serine protease 3"/>
    <property type="match status" value="1"/>
</dbReference>
<dbReference type="InterPro" id="IPR000859">
    <property type="entry name" value="CUB_dom"/>
</dbReference>
<organism evidence="24 25">
    <name type="scientific">Pelodiscus sinensis</name>
    <name type="common">Chinese softshell turtle</name>
    <name type="synonym">Trionyx sinensis</name>
    <dbReference type="NCBI Taxonomy" id="13735"/>
    <lineage>
        <taxon>Eukaryota</taxon>
        <taxon>Metazoa</taxon>
        <taxon>Chordata</taxon>
        <taxon>Craniata</taxon>
        <taxon>Vertebrata</taxon>
        <taxon>Euteleostomi</taxon>
        <taxon>Archelosauria</taxon>
        <taxon>Testudinata</taxon>
        <taxon>Testudines</taxon>
        <taxon>Cryptodira</taxon>
        <taxon>Trionychia</taxon>
        <taxon>Trionychidae</taxon>
        <taxon>Pelodiscus</taxon>
    </lineage>
</organism>
<dbReference type="PROSITE" id="PS01180">
    <property type="entry name" value="CUB"/>
    <property type="match status" value="2"/>
</dbReference>
<comment type="similarity">
    <text evidence="3">Belongs to the DMBT1 family.</text>
</comment>
<keyword evidence="14" id="KW-0968">Cytoplasmic vesicle</keyword>
<dbReference type="SMART" id="SM00137">
    <property type="entry name" value="MAM"/>
    <property type="match status" value="1"/>
</dbReference>
<feature type="disulfide bond" evidence="15">
    <location>
        <begin position="670"/>
        <end position="685"/>
    </location>
</feature>
<dbReference type="InterPro" id="IPR036364">
    <property type="entry name" value="SEA_dom_sf"/>
</dbReference>